<dbReference type="InterPro" id="IPR036366">
    <property type="entry name" value="PGBDSf"/>
</dbReference>
<proteinExistence type="predicted"/>
<evidence type="ECO:0000259" key="2">
    <source>
        <dbReference type="PROSITE" id="PS50093"/>
    </source>
</evidence>
<dbReference type="Proteomes" id="UP000034273">
    <property type="component" value="Unassembled WGS sequence"/>
</dbReference>
<dbReference type="Gene3D" id="1.10.101.10">
    <property type="entry name" value="PGBD-like superfamily/PGBD"/>
    <property type="match status" value="3"/>
</dbReference>
<dbReference type="InterPro" id="IPR002477">
    <property type="entry name" value="Peptidoglycan-bd-like"/>
</dbReference>
<dbReference type="PROSITE" id="PS51257">
    <property type="entry name" value="PROKAR_LIPOPROTEIN"/>
    <property type="match status" value="1"/>
</dbReference>
<dbReference type="STRING" id="1618671.UY67_C0019G0009"/>
<reference evidence="3 4" key="1">
    <citation type="journal article" date="2015" name="Nature">
        <title>rRNA introns, odd ribosomes, and small enigmatic genomes across a large radiation of phyla.</title>
        <authorList>
            <person name="Brown C.T."/>
            <person name="Hug L.A."/>
            <person name="Thomas B.C."/>
            <person name="Sharon I."/>
            <person name="Castelle C.J."/>
            <person name="Singh A."/>
            <person name="Wilkins M.J."/>
            <person name="Williams K.H."/>
            <person name="Banfield J.F."/>
        </authorList>
    </citation>
    <scope>NUCLEOTIDE SEQUENCE [LARGE SCALE GENOMIC DNA]</scope>
</reference>
<name>A0A0G1ZVM6_9BACT</name>
<evidence type="ECO:0000256" key="1">
    <source>
        <dbReference type="SAM" id="MobiDB-lite"/>
    </source>
</evidence>
<dbReference type="InterPro" id="IPR036365">
    <property type="entry name" value="PGBD-like_sf"/>
</dbReference>
<dbReference type="SUPFAM" id="SSF49299">
    <property type="entry name" value="PKD domain"/>
    <property type="match status" value="6"/>
</dbReference>
<gene>
    <name evidence="3" type="ORF">UY67_C0019G0009</name>
</gene>
<evidence type="ECO:0000313" key="4">
    <source>
        <dbReference type="Proteomes" id="UP000034273"/>
    </source>
</evidence>
<feature type="domain" description="PKD" evidence="2">
    <location>
        <begin position="210"/>
        <end position="282"/>
    </location>
</feature>
<feature type="domain" description="PKD" evidence="2">
    <location>
        <begin position="729"/>
        <end position="798"/>
    </location>
</feature>
<dbReference type="InterPro" id="IPR000601">
    <property type="entry name" value="PKD_dom"/>
</dbReference>
<accession>A0A0G1ZVM6</accession>
<dbReference type="PROSITE" id="PS50093">
    <property type="entry name" value="PKD"/>
    <property type="match status" value="4"/>
</dbReference>
<feature type="domain" description="PKD" evidence="2">
    <location>
        <begin position="151"/>
        <end position="211"/>
    </location>
</feature>
<dbReference type="InterPro" id="IPR013783">
    <property type="entry name" value="Ig-like_fold"/>
</dbReference>
<dbReference type="Pfam" id="PF00801">
    <property type="entry name" value="PKD"/>
    <property type="match status" value="1"/>
</dbReference>
<dbReference type="PATRIC" id="fig|1618671.3.peg.671"/>
<dbReference type="SMART" id="SM00089">
    <property type="entry name" value="PKD"/>
    <property type="match status" value="7"/>
</dbReference>
<evidence type="ECO:0000313" key="3">
    <source>
        <dbReference type="EMBL" id="KKW23664.1"/>
    </source>
</evidence>
<dbReference type="InterPro" id="IPR022409">
    <property type="entry name" value="PKD/Chitinase_dom"/>
</dbReference>
<protein>
    <submittedName>
        <fullName evidence="3">Epiglycanin</fullName>
    </submittedName>
</protein>
<dbReference type="Pfam" id="PF01471">
    <property type="entry name" value="PG_binding_1"/>
    <property type="match status" value="1"/>
</dbReference>
<sequence>MTKIQNIFGTVCIGIVFALVAFPHILFASSCPTLGRTLARTSTGTDVTSLQYFLIDEGDLAAGNTIGYFGLLTEMAVRNWQCHHAVVCTGTPSSTGWGVVGQMTRSAIASSCSSQLPQTLSLAVTGIPSNTLFTGQIATWIVQANGAATAPVSFSAQWGDGQSTAGQASNSLSHTYQTAGSFTPVFTVTTPGGTASVAAPTVSVTSSVASLTASPRSGASPLTVSFSWSSSDGSTLNFGDGTTASISSSGSQSHTYASAGTYNAVLSSAAGTGLAAASISITTTSLSVSPQSGEVPLTVTFTGNGAGVGYFGGAKISFGDGTTTIFCAPGVACSSKTMNYTYSAVGSYTATLFGIGEGSTTTLATTALTVSPAVSSAPCVALSHTLTLGDTDATKNGEVTMLQTFLAGYPSIYPEGWVTGNYGPLTASAVQRFAARYGTPIRCDSHGFSASPMSGPSPLTVIFTAQNIDESYKLDFNDGTQVSTSFTCATAGTCTGSATHTFAAAGSYTAKLGKLIDATHAKTIGIIHLSVATSTPTFTATPTSGAAPLAVSFTTNQISGTIDFGDGSTHAAVEGACTNSVPPSCASSASHTYTASSTYTAKLYDTADLNRYNACRSATPPCMRPAPVPLATATITVSGASCSALTHDLERGDTDAETAGEVSVLQAFLKSQGASIYPEGLITGTFGRLTERAVRRFQTAHSISSTGFVGPLTRAAIRAICTGGTPSTTRYSFTAAPTNGTAPLSVTFTGTAIETLETGIVYVVDFGDGARGEMSEDSESRLTVSHSYQTGGTMTARLLQSQYLCGVGVTSYGCVRELQVDAATVTVSAPPVDVCPNIEGLQTVVPSGMTTDGSGNCVFNQPAPAPPPVGGGGTQTASFSASPTSGTSPLAVTFTYTVPSSDGAGAIFFGDGSSYNLAIGTGSITHTYTAPYNALFIFISTLQAGGKDLGTVNITIPQ</sequence>
<dbReference type="EMBL" id="LCQW01000019">
    <property type="protein sequence ID" value="KKW23664.1"/>
    <property type="molecule type" value="Genomic_DNA"/>
</dbReference>
<dbReference type="InterPro" id="IPR035986">
    <property type="entry name" value="PKD_dom_sf"/>
</dbReference>
<dbReference type="Gene3D" id="2.60.40.10">
    <property type="entry name" value="Immunoglobulins"/>
    <property type="match status" value="7"/>
</dbReference>
<organism evidence="3 4">
    <name type="scientific">Candidatus Kaiserbacteria bacterium GW2011_GWA2_52_12</name>
    <dbReference type="NCBI Taxonomy" id="1618671"/>
    <lineage>
        <taxon>Bacteria</taxon>
        <taxon>Candidatus Kaiseribacteriota</taxon>
    </lineage>
</organism>
<feature type="region of interest" description="Disordered" evidence="1">
    <location>
        <begin position="861"/>
        <end position="886"/>
    </location>
</feature>
<feature type="compositionally biased region" description="Polar residues" evidence="1">
    <location>
        <begin position="875"/>
        <end position="886"/>
    </location>
</feature>
<dbReference type="SUPFAM" id="SSF47090">
    <property type="entry name" value="PGBD-like"/>
    <property type="match status" value="3"/>
</dbReference>
<dbReference type="AlphaFoldDB" id="A0A0G1ZVM6"/>
<feature type="domain" description="PKD" evidence="2">
    <location>
        <begin position="282"/>
        <end position="377"/>
    </location>
</feature>
<comment type="caution">
    <text evidence="3">The sequence shown here is derived from an EMBL/GenBank/DDBJ whole genome shotgun (WGS) entry which is preliminary data.</text>
</comment>